<dbReference type="InterPro" id="IPR008969">
    <property type="entry name" value="CarboxyPept-like_regulatory"/>
</dbReference>
<dbReference type="Pfam" id="PF13715">
    <property type="entry name" value="CarbopepD_reg_2"/>
    <property type="match status" value="1"/>
</dbReference>
<organism evidence="1">
    <name type="scientific">marine metagenome</name>
    <dbReference type="NCBI Taxonomy" id="408172"/>
    <lineage>
        <taxon>unclassified sequences</taxon>
        <taxon>metagenomes</taxon>
        <taxon>ecological metagenomes</taxon>
    </lineage>
</organism>
<dbReference type="AlphaFoldDB" id="A0A382TR25"/>
<name>A0A382TR25_9ZZZZ</name>
<accession>A0A382TR25</accession>
<dbReference type="Gene3D" id="2.60.40.1120">
    <property type="entry name" value="Carboxypeptidase-like, regulatory domain"/>
    <property type="match status" value="1"/>
</dbReference>
<evidence type="ECO:0008006" key="2">
    <source>
        <dbReference type="Google" id="ProtNLM"/>
    </source>
</evidence>
<sequence>MRKSFALSFVTLLIPGLLFAQYKVSGTVTDAKTGDKLVGANVIVEGTETGTSTDVDGNYTLTIPAG</sequence>
<proteinExistence type="predicted"/>
<dbReference type="SUPFAM" id="SSF49464">
    <property type="entry name" value="Carboxypeptidase regulatory domain-like"/>
    <property type="match status" value="1"/>
</dbReference>
<evidence type="ECO:0000313" key="1">
    <source>
        <dbReference type="EMBL" id="SVD24007.1"/>
    </source>
</evidence>
<gene>
    <name evidence="1" type="ORF">METZ01_LOCUS376861</name>
</gene>
<protein>
    <recommendedName>
        <fullName evidence="2">TonB-dependent receptor plug domain-containing protein</fullName>
    </recommendedName>
</protein>
<feature type="non-terminal residue" evidence="1">
    <location>
        <position position="66"/>
    </location>
</feature>
<reference evidence="1" key="1">
    <citation type="submission" date="2018-05" db="EMBL/GenBank/DDBJ databases">
        <authorList>
            <person name="Lanie J.A."/>
            <person name="Ng W.-L."/>
            <person name="Kazmierczak K.M."/>
            <person name="Andrzejewski T.M."/>
            <person name="Davidsen T.M."/>
            <person name="Wayne K.J."/>
            <person name="Tettelin H."/>
            <person name="Glass J.I."/>
            <person name="Rusch D."/>
            <person name="Podicherti R."/>
            <person name="Tsui H.-C.T."/>
            <person name="Winkler M.E."/>
        </authorList>
    </citation>
    <scope>NUCLEOTIDE SEQUENCE</scope>
</reference>
<dbReference type="EMBL" id="UINC01138209">
    <property type="protein sequence ID" value="SVD24007.1"/>
    <property type="molecule type" value="Genomic_DNA"/>
</dbReference>